<dbReference type="InterPro" id="IPR000683">
    <property type="entry name" value="Gfo/Idh/MocA-like_OxRdtase_N"/>
</dbReference>
<dbReference type="Gene3D" id="3.40.50.720">
    <property type="entry name" value="NAD(P)-binding Rossmann-like Domain"/>
    <property type="match status" value="1"/>
</dbReference>
<reference evidence="3 4" key="1">
    <citation type="submission" date="2017-07" db="EMBL/GenBank/DDBJ databases">
        <authorList>
            <person name="Sun Z.S."/>
            <person name="Albrecht U."/>
            <person name="Echele G."/>
            <person name="Lee C.C."/>
        </authorList>
    </citation>
    <scope>NUCLEOTIDE SEQUENCE [LARGE SCALE GENOMIC DNA]</scope>
    <source>
        <strain evidence="3 4">CGMCC 1.12710</strain>
    </source>
</reference>
<accession>A0A239PKF2</accession>
<evidence type="ECO:0000313" key="4">
    <source>
        <dbReference type="Proteomes" id="UP000198346"/>
    </source>
</evidence>
<dbReference type="InterPro" id="IPR036291">
    <property type="entry name" value="NAD(P)-bd_dom_sf"/>
</dbReference>
<dbReference type="SUPFAM" id="SSF51735">
    <property type="entry name" value="NAD(P)-binding Rossmann-fold domains"/>
    <property type="match status" value="1"/>
</dbReference>
<dbReference type="AlphaFoldDB" id="A0A239PKF2"/>
<organism evidence="3 4">
    <name type="scientific">Amphiplicatus metriothermophilus</name>
    <dbReference type="NCBI Taxonomy" id="1519374"/>
    <lineage>
        <taxon>Bacteria</taxon>
        <taxon>Pseudomonadati</taxon>
        <taxon>Pseudomonadota</taxon>
        <taxon>Alphaproteobacteria</taxon>
        <taxon>Parvularculales</taxon>
        <taxon>Parvularculaceae</taxon>
        <taxon>Amphiplicatus</taxon>
    </lineage>
</organism>
<dbReference type="SUPFAM" id="SSF55347">
    <property type="entry name" value="Glyceraldehyde-3-phosphate dehydrogenase-like, C-terminal domain"/>
    <property type="match status" value="1"/>
</dbReference>
<dbReference type="RefSeq" id="WP_159462366.1">
    <property type="nucleotide sequence ID" value="NZ_FZQA01000001.1"/>
</dbReference>
<keyword evidence="4" id="KW-1185">Reference proteome</keyword>
<dbReference type="GO" id="GO:0000166">
    <property type="term" value="F:nucleotide binding"/>
    <property type="evidence" value="ECO:0007669"/>
    <property type="project" value="InterPro"/>
</dbReference>
<dbReference type="PANTHER" id="PTHR43377">
    <property type="entry name" value="BILIVERDIN REDUCTASE A"/>
    <property type="match status" value="1"/>
</dbReference>
<sequence>MDGKILAGVAGAGVFGGYHAQKYAGLDGVRLAAVYDVDPARSAALARLHGAEPFADYAAFLGAVDVLTVAAPASAHFELARQALVAGKSVLVEKPLALDLAHADELIALAARRGLVLQVGHQERFVAEALGLFARPRPQRVWCARRNPPSGRGGDVSVVFDLMIHDLDLIRRLDFGALAAVSASGGRDEATAELLFDSGATAMLTASRIAGAPDRRMRLLYEDGLIEIDFARRSLSGAPALAGGFDQDSPALADPLGYGVERFVQAAARGGPPEIPGEAGRAALEWATMIEAALVKSAPGALRKATP</sequence>
<proteinExistence type="predicted"/>
<evidence type="ECO:0000259" key="2">
    <source>
        <dbReference type="Pfam" id="PF22725"/>
    </source>
</evidence>
<protein>
    <submittedName>
        <fullName evidence="3">Predicted dehydrogenase</fullName>
    </submittedName>
</protein>
<gene>
    <name evidence="3" type="ORF">SAMN06297382_0286</name>
</gene>
<dbReference type="Pfam" id="PF01408">
    <property type="entry name" value="GFO_IDH_MocA"/>
    <property type="match status" value="1"/>
</dbReference>
<evidence type="ECO:0000313" key="3">
    <source>
        <dbReference type="EMBL" id="SNT67793.1"/>
    </source>
</evidence>
<evidence type="ECO:0000259" key="1">
    <source>
        <dbReference type="Pfam" id="PF01408"/>
    </source>
</evidence>
<dbReference type="Proteomes" id="UP000198346">
    <property type="component" value="Unassembled WGS sequence"/>
</dbReference>
<dbReference type="Pfam" id="PF22725">
    <property type="entry name" value="GFO_IDH_MocA_C3"/>
    <property type="match status" value="1"/>
</dbReference>
<name>A0A239PKF2_9PROT</name>
<feature type="domain" description="Gfo/Idh/MocA-like oxidoreductase N-terminal" evidence="1">
    <location>
        <begin position="7"/>
        <end position="121"/>
    </location>
</feature>
<dbReference type="EMBL" id="FZQA01000001">
    <property type="protein sequence ID" value="SNT67793.1"/>
    <property type="molecule type" value="Genomic_DNA"/>
</dbReference>
<dbReference type="Gene3D" id="3.30.360.10">
    <property type="entry name" value="Dihydrodipicolinate Reductase, domain 2"/>
    <property type="match status" value="1"/>
</dbReference>
<dbReference type="PANTHER" id="PTHR43377:SF1">
    <property type="entry name" value="BILIVERDIN REDUCTASE A"/>
    <property type="match status" value="1"/>
</dbReference>
<dbReference type="InterPro" id="IPR051450">
    <property type="entry name" value="Gfo/Idh/MocA_Oxidoreductases"/>
</dbReference>
<feature type="domain" description="GFO/IDH/MocA-like oxidoreductase" evidence="2">
    <location>
        <begin position="133"/>
        <end position="226"/>
    </location>
</feature>
<dbReference type="InterPro" id="IPR055170">
    <property type="entry name" value="GFO_IDH_MocA-like_dom"/>
</dbReference>
<dbReference type="OrthoDB" id="9815825at2"/>